<comment type="caution">
    <text evidence="4">The sequence shown here is derived from an EMBL/GenBank/DDBJ whole genome shotgun (WGS) entry which is preliminary data.</text>
</comment>
<dbReference type="RefSeq" id="WP_123201272.1">
    <property type="nucleotide sequence ID" value="NZ_RJMB01000009.1"/>
</dbReference>
<feature type="region of interest" description="Disordered" evidence="1">
    <location>
        <begin position="45"/>
        <end position="115"/>
    </location>
</feature>
<protein>
    <submittedName>
        <fullName evidence="4">DUF3152 domain-containing protein</fullName>
    </submittedName>
</protein>
<sequence>MPSADPRRGRTHRRPKHRRRRHPRFPILLGCIIVLVELVLVTTLPPPGDDGGGTRARDNNGAELSAPEPTSEPKGEAAEEDPPVLRRSVVEEVDNGSGEMEVVDGESEASGEGSPTRYLVEVERDLPGDATDFADAVEIILGDERSWTSEGEGPFARVDSPEEADFRVTLAAPDTVDELCAPLRTNGEVSCSTGNRAIINQNRWVSGVDHFGDELETYRTYVVNHEVGHVLGRGHVECAEPGEPAPIMQQQTFGLDGCEPNGWVNP</sequence>
<dbReference type="InterPro" id="IPR022603">
    <property type="entry name" value="DUF3152"/>
</dbReference>
<keyword evidence="2" id="KW-0472">Membrane</keyword>
<dbReference type="AlphaFoldDB" id="A0A3N0EAE7"/>
<dbReference type="EMBL" id="RJMB01000009">
    <property type="protein sequence ID" value="RNL84832.1"/>
    <property type="molecule type" value="Genomic_DNA"/>
</dbReference>
<organism evidence="4 5">
    <name type="scientific">Halostreptopolyspora alba</name>
    <dbReference type="NCBI Taxonomy" id="2487137"/>
    <lineage>
        <taxon>Bacteria</taxon>
        <taxon>Bacillati</taxon>
        <taxon>Actinomycetota</taxon>
        <taxon>Actinomycetes</taxon>
        <taxon>Streptosporangiales</taxon>
        <taxon>Nocardiopsidaceae</taxon>
        <taxon>Halostreptopolyspora</taxon>
    </lineage>
</organism>
<keyword evidence="5" id="KW-1185">Reference proteome</keyword>
<feature type="region of interest" description="Disordered" evidence="1">
    <location>
        <begin position="1"/>
        <end position="21"/>
    </location>
</feature>
<evidence type="ECO:0000313" key="5">
    <source>
        <dbReference type="Proteomes" id="UP000269198"/>
    </source>
</evidence>
<evidence type="ECO:0000256" key="2">
    <source>
        <dbReference type="SAM" id="Phobius"/>
    </source>
</evidence>
<dbReference type="Proteomes" id="UP000269198">
    <property type="component" value="Unassembled WGS sequence"/>
</dbReference>
<keyword evidence="2" id="KW-1133">Transmembrane helix</keyword>
<evidence type="ECO:0000259" key="3">
    <source>
        <dbReference type="Pfam" id="PF11350"/>
    </source>
</evidence>
<feature type="domain" description="DUF3152" evidence="3">
    <location>
        <begin position="94"/>
        <end position="257"/>
    </location>
</feature>
<name>A0A3N0EAE7_9ACTN</name>
<feature type="transmembrane region" description="Helical" evidence="2">
    <location>
        <begin position="25"/>
        <end position="44"/>
    </location>
</feature>
<dbReference type="SUPFAM" id="SSF55486">
    <property type="entry name" value="Metalloproteases ('zincins'), catalytic domain"/>
    <property type="match status" value="1"/>
</dbReference>
<proteinExistence type="predicted"/>
<gene>
    <name evidence="4" type="ORF">EFW17_11130</name>
</gene>
<dbReference type="OrthoDB" id="9779865at2"/>
<reference evidence="4 5" key="1">
    <citation type="submission" date="2018-11" db="EMBL/GenBank/DDBJ databases">
        <title>The genome draft of YIM 96095.</title>
        <authorList>
            <person name="Tang S.-K."/>
            <person name="Chunyu W.-X."/>
            <person name="Feng Y.-Z."/>
        </authorList>
    </citation>
    <scope>NUCLEOTIDE SEQUENCE [LARGE SCALE GENOMIC DNA]</scope>
    <source>
        <strain evidence="4 5">YIM 96095</strain>
    </source>
</reference>
<keyword evidence="2" id="KW-0812">Transmembrane</keyword>
<evidence type="ECO:0000313" key="4">
    <source>
        <dbReference type="EMBL" id="RNL84832.1"/>
    </source>
</evidence>
<accession>A0A3N0EAE7</accession>
<feature type="compositionally biased region" description="Basic residues" evidence="1">
    <location>
        <begin position="9"/>
        <end position="21"/>
    </location>
</feature>
<dbReference type="Pfam" id="PF11350">
    <property type="entry name" value="DUF3152"/>
    <property type="match status" value="1"/>
</dbReference>
<evidence type="ECO:0000256" key="1">
    <source>
        <dbReference type="SAM" id="MobiDB-lite"/>
    </source>
</evidence>